<protein>
    <submittedName>
        <fullName evidence="1">Uncharacterized protein</fullName>
    </submittedName>
</protein>
<reference evidence="1" key="1">
    <citation type="submission" date="2014-11" db="EMBL/GenBank/DDBJ databases">
        <authorList>
            <person name="Amaro Gonzalez C."/>
        </authorList>
    </citation>
    <scope>NUCLEOTIDE SEQUENCE</scope>
</reference>
<dbReference type="AlphaFoldDB" id="A0A0E9P842"/>
<dbReference type="EMBL" id="GBXM01107878">
    <property type="protein sequence ID" value="JAH00699.1"/>
    <property type="molecule type" value="Transcribed_RNA"/>
</dbReference>
<sequence length="49" mass="5790">MAYLPSQCEINVYFQYFQMFVDVLNTCAVKHHLLSHIIFINLAKVFIIL</sequence>
<accession>A0A0E9P842</accession>
<evidence type="ECO:0000313" key="1">
    <source>
        <dbReference type="EMBL" id="JAH00699.1"/>
    </source>
</evidence>
<proteinExistence type="predicted"/>
<organism evidence="1">
    <name type="scientific">Anguilla anguilla</name>
    <name type="common">European freshwater eel</name>
    <name type="synonym">Muraena anguilla</name>
    <dbReference type="NCBI Taxonomy" id="7936"/>
    <lineage>
        <taxon>Eukaryota</taxon>
        <taxon>Metazoa</taxon>
        <taxon>Chordata</taxon>
        <taxon>Craniata</taxon>
        <taxon>Vertebrata</taxon>
        <taxon>Euteleostomi</taxon>
        <taxon>Actinopterygii</taxon>
        <taxon>Neopterygii</taxon>
        <taxon>Teleostei</taxon>
        <taxon>Anguilliformes</taxon>
        <taxon>Anguillidae</taxon>
        <taxon>Anguilla</taxon>
    </lineage>
</organism>
<name>A0A0E9P842_ANGAN</name>
<reference evidence="1" key="2">
    <citation type="journal article" date="2015" name="Fish Shellfish Immunol.">
        <title>Early steps in the European eel (Anguilla anguilla)-Vibrio vulnificus interaction in the gills: Role of the RtxA13 toxin.</title>
        <authorList>
            <person name="Callol A."/>
            <person name="Pajuelo D."/>
            <person name="Ebbesson L."/>
            <person name="Teles M."/>
            <person name="MacKenzie S."/>
            <person name="Amaro C."/>
        </authorList>
    </citation>
    <scope>NUCLEOTIDE SEQUENCE</scope>
</reference>